<dbReference type="EMBL" id="CP120863">
    <property type="protein sequence ID" value="WFE91301.1"/>
    <property type="molecule type" value="Genomic_DNA"/>
</dbReference>
<name>A0ABY8F779_9HYPH</name>
<dbReference type="RefSeq" id="WP_265683629.1">
    <property type="nucleotide sequence ID" value="NZ_CP120863.1"/>
</dbReference>
<keyword evidence="3" id="KW-0378">Hydrolase</keyword>
<dbReference type="SUPFAM" id="SSF53649">
    <property type="entry name" value="Alkaline phosphatase-like"/>
    <property type="match status" value="1"/>
</dbReference>
<dbReference type="InterPro" id="IPR000917">
    <property type="entry name" value="Sulfatase_N"/>
</dbReference>
<evidence type="ECO:0000259" key="5">
    <source>
        <dbReference type="Pfam" id="PF00884"/>
    </source>
</evidence>
<gene>
    <name evidence="6" type="ORF">K1718_08075</name>
</gene>
<evidence type="ECO:0000256" key="4">
    <source>
        <dbReference type="ARBA" id="ARBA00022837"/>
    </source>
</evidence>
<dbReference type="InterPro" id="IPR017850">
    <property type="entry name" value="Alkaline_phosphatase_core_sf"/>
</dbReference>
<keyword evidence="7" id="KW-1185">Reference proteome</keyword>
<keyword evidence="4" id="KW-0106">Calcium</keyword>
<dbReference type="Proteomes" id="UP001209803">
    <property type="component" value="Chromosome"/>
</dbReference>
<evidence type="ECO:0000256" key="1">
    <source>
        <dbReference type="ARBA" id="ARBA00008779"/>
    </source>
</evidence>
<dbReference type="InterPro" id="IPR024607">
    <property type="entry name" value="Sulfatase_CS"/>
</dbReference>
<keyword evidence="2" id="KW-0479">Metal-binding</keyword>
<reference evidence="6 7" key="1">
    <citation type="submission" date="2023-03" db="EMBL/GenBank/DDBJ databases">
        <title>Roseibium porphyridii sp. nov. and Roseibium rhodosorbium sp. nov. isolated from marine algae, Porphyridium cruentum and Rhodosorus marinus, respectively.</title>
        <authorList>
            <person name="Lee M.W."/>
            <person name="Choi B.J."/>
            <person name="Lee J.K."/>
            <person name="Choi D.G."/>
            <person name="Baek J.H."/>
            <person name="Bayburt H."/>
            <person name="Kim J.M."/>
            <person name="Han D.M."/>
            <person name="Kim K.H."/>
            <person name="Jeon C.O."/>
        </authorList>
    </citation>
    <scope>NUCLEOTIDE SEQUENCE [LARGE SCALE GENOMIC DNA]</scope>
    <source>
        <strain evidence="6 7">KMA01</strain>
    </source>
</reference>
<sequence>MTKRTNILLITTDQQHFSALGAVNPKIDTPNIDRLCRNGTRFDKAYCPAPTCTPSRSSIITGLYPSQHGAWTIGCKLDETIPTIGNSLSQHGYATGLIGKAHFQPLAGDSLEKQPLLRDIPFWREFNGPFYGFEHVELVRNHADESHVGQHYAAWLEDKGLTDWPDYFQPLPGDDASKAPARAPDAPYWARKDRNWQLPQELHYTPWIGERSVAFLEKAKTEGKPFFLWTSFPDPHPPYTVPEPWASMYDPQDMEPGEVVPGEHDLNAPHFAKTQEPDPDFASWHDPHEAHGCDSHLYPKDELKKDMAAYYGMMSFLDQEVGRILDYLDAEGLTEDTLIVFTTDHGHFLGQHGLVAKGPFHYEDMLRIPFIVSWPGRVPEGHVSKAIQSLLDLTPTFLEVTGLGPAPELQGVSQLQTWLGTGPDARSFAICENRHNPVMPHVTTYIEDRFKISVYRTEEHGELFDLEEDPKEIKNLWHDPESQSLKTQMLLRMMQGVQCSEPLKSPRVAQA</sequence>
<feature type="domain" description="Sulfatase N-terminal" evidence="5">
    <location>
        <begin position="6"/>
        <end position="402"/>
    </location>
</feature>
<accession>A0ABY8F779</accession>
<dbReference type="PROSITE" id="PS00523">
    <property type="entry name" value="SULFATASE_1"/>
    <property type="match status" value="1"/>
</dbReference>
<organism evidence="6 7">
    <name type="scientific">Roseibium porphyridii</name>
    <dbReference type="NCBI Taxonomy" id="2866279"/>
    <lineage>
        <taxon>Bacteria</taxon>
        <taxon>Pseudomonadati</taxon>
        <taxon>Pseudomonadota</taxon>
        <taxon>Alphaproteobacteria</taxon>
        <taxon>Hyphomicrobiales</taxon>
        <taxon>Stappiaceae</taxon>
        <taxon>Roseibium</taxon>
    </lineage>
</organism>
<dbReference type="Pfam" id="PF00884">
    <property type="entry name" value="Sulfatase"/>
    <property type="match status" value="1"/>
</dbReference>
<evidence type="ECO:0000313" key="6">
    <source>
        <dbReference type="EMBL" id="WFE91301.1"/>
    </source>
</evidence>
<comment type="similarity">
    <text evidence="1">Belongs to the sulfatase family.</text>
</comment>
<evidence type="ECO:0000256" key="3">
    <source>
        <dbReference type="ARBA" id="ARBA00022801"/>
    </source>
</evidence>
<evidence type="ECO:0000313" key="7">
    <source>
        <dbReference type="Proteomes" id="UP001209803"/>
    </source>
</evidence>
<dbReference type="InterPro" id="IPR050738">
    <property type="entry name" value="Sulfatase"/>
</dbReference>
<proteinExistence type="inferred from homology"/>
<protein>
    <submittedName>
        <fullName evidence="6">Sulfatase-like hydrolase/transferase</fullName>
    </submittedName>
</protein>
<dbReference type="PANTHER" id="PTHR42693">
    <property type="entry name" value="ARYLSULFATASE FAMILY MEMBER"/>
    <property type="match status" value="1"/>
</dbReference>
<evidence type="ECO:0000256" key="2">
    <source>
        <dbReference type="ARBA" id="ARBA00022723"/>
    </source>
</evidence>
<dbReference type="PANTHER" id="PTHR42693:SF53">
    <property type="entry name" value="ENDO-4-O-SULFATASE"/>
    <property type="match status" value="1"/>
</dbReference>
<dbReference type="Gene3D" id="3.40.720.10">
    <property type="entry name" value="Alkaline Phosphatase, subunit A"/>
    <property type="match status" value="1"/>
</dbReference>